<feature type="transmembrane region" description="Helical" evidence="6">
    <location>
        <begin position="44"/>
        <end position="65"/>
    </location>
</feature>
<feature type="transmembrane region" description="Helical" evidence="6">
    <location>
        <begin position="288"/>
        <end position="313"/>
    </location>
</feature>
<evidence type="ECO:0000256" key="4">
    <source>
        <dbReference type="ARBA" id="ARBA00022989"/>
    </source>
</evidence>
<keyword evidence="3 6" id="KW-0812">Transmembrane</keyword>
<feature type="transmembrane region" description="Helical" evidence="6">
    <location>
        <begin position="497"/>
        <end position="515"/>
    </location>
</feature>
<proteinExistence type="inferred from homology"/>
<evidence type="ECO:0000256" key="7">
    <source>
        <dbReference type="SAM" id="MobiDB-lite"/>
    </source>
</evidence>
<evidence type="ECO:0000256" key="2">
    <source>
        <dbReference type="ARBA" id="ARBA00007168"/>
    </source>
</evidence>
<dbReference type="EMBL" id="GEDC01020053">
    <property type="protein sequence ID" value="JAS17245.1"/>
    <property type="molecule type" value="Transcribed_RNA"/>
</dbReference>
<organism evidence="8">
    <name type="scientific">Clastoptera arizonana</name>
    <name type="common">Arizona spittle bug</name>
    <dbReference type="NCBI Taxonomy" id="38151"/>
    <lineage>
        <taxon>Eukaryota</taxon>
        <taxon>Metazoa</taxon>
        <taxon>Ecdysozoa</taxon>
        <taxon>Arthropoda</taxon>
        <taxon>Hexapoda</taxon>
        <taxon>Insecta</taxon>
        <taxon>Pterygota</taxon>
        <taxon>Neoptera</taxon>
        <taxon>Paraneoptera</taxon>
        <taxon>Hemiptera</taxon>
        <taxon>Auchenorrhyncha</taxon>
        <taxon>Cercopoidea</taxon>
        <taxon>Clastopteridae</taxon>
        <taxon>Clastoptera</taxon>
    </lineage>
</organism>
<comment type="subcellular location">
    <subcellularLocation>
        <location evidence="6">Cell membrane</location>
        <topology evidence="6">Multi-pass membrane protein</topology>
    </subcellularLocation>
    <subcellularLocation>
        <location evidence="1">Membrane</location>
        <topology evidence="1">Multi-pass membrane protein</topology>
    </subcellularLocation>
</comment>
<dbReference type="PANTHER" id="PTHR12385">
    <property type="entry name" value="CHOLINE TRANSPORTER-LIKE (SLC FAMILY 44)"/>
    <property type="match status" value="1"/>
</dbReference>
<gene>
    <name evidence="8" type="ORF">g.42309</name>
</gene>
<name>A0A1B6CV87_9HEMI</name>
<dbReference type="InterPro" id="IPR007603">
    <property type="entry name" value="Choline_transptr-like"/>
</dbReference>
<evidence type="ECO:0000313" key="8">
    <source>
        <dbReference type="EMBL" id="JAS17245.1"/>
    </source>
</evidence>
<feature type="transmembrane region" description="Helical" evidence="6">
    <location>
        <begin position="178"/>
        <end position="196"/>
    </location>
</feature>
<evidence type="ECO:0000256" key="1">
    <source>
        <dbReference type="ARBA" id="ARBA00004141"/>
    </source>
</evidence>
<feature type="transmembrane region" description="Helical" evidence="6">
    <location>
        <begin position="245"/>
        <end position="268"/>
    </location>
</feature>
<accession>A0A1B6CV87</accession>
<feature type="transmembrane region" description="Helical" evidence="6">
    <location>
        <begin position="345"/>
        <end position="376"/>
    </location>
</feature>
<feature type="transmembrane region" description="Helical" evidence="6">
    <location>
        <begin position="396"/>
        <end position="418"/>
    </location>
</feature>
<feature type="transmembrane region" description="Helical" evidence="6">
    <location>
        <begin position="202"/>
        <end position="224"/>
    </location>
</feature>
<dbReference type="Pfam" id="PF04515">
    <property type="entry name" value="Choline_transpo"/>
    <property type="match status" value="1"/>
</dbReference>
<dbReference type="PANTHER" id="PTHR12385:SF96">
    <property type="entry name" value="CHOLINE TRANSPORTER-LIKE PROTEIN"/>
    <property type="match status" value="1"/>
</dbReference>
<sequence length="603" mass="67930">MGGCLSSEDQVQPLDYSGFESPSSNPKHEFSGPVKSKSRSCTDVLFLILMAVFFIVLVGIVGYCIKNGDIRRITNGYDNCGNICGIKNEQLSNKELACHGVDMTDKKFLLVKGVTKSLLDKKHSPRECVHNCSDYPDYAKFLNRCVPNETTKAGNRLKEIQSFFFEVSQDLHLCWPEIVYLCLIAFGLSVLMLYLLRYASGILVWIVLGGVIVTCITGTIYLWLKWHEKSMISGNEGEIAERKKSSYFVFAIIATIVTVIILLIILVMRKRIQLVVQLFEEAGKAVNAIPSLLFLPVVTFLVLTVVVVMWFVFEFLIESSGFLQRVPDNDYLYYKKDTIMKIARWYNLLAAFWFIQFCIGCQHMVIAGAVATWFFTRDKTRLASPITKSFSNMVQFHLGSVAFGSLLIALIQFARVCLKAIKSQVKGSESNEIQRCLFRSCQFCLYCLEKCLSYLSRNAYIEIAIYGKNFCESGKQAFKLLTSNALRVAAINSVGDFMLFLSKILVVAITVLIGSKVLEHKQGLQHMWVPLLLVGFFAYLVVHCFMTVYEMVIDTIFICFCEDYKMNDGISKPYFMSAGLMEFVNNSKKVLAVGDGTNTESGA</sequence>
<keyword evidence="5 6" id="KW-0472">Membrane</keyword>
<evidence type="ECO:0000256" key="5">
    <source>
        <dbReference type="ARBA" id="ARBA00023136"/>
    </source>
</evidence>
<evidence type="ECO:0000256" key="6">
    <source>
        <dbReference type="RuleBase" id="RU368066"/>
    </source>
</evidence>
<feature type="transmembrane region" description="Helical" evidence="6">
    <location>
        <begin position="527"/>
        <end position="549"/>
    </location>
</feature>
<keyword evidence="4 6" id="KW-1133">Transmembrane helix</keyword>
<reference evidence="8" key="1">
    <citation type="submission" date="2015-12" db="EMBL/GenBank/DDBJ databases">
        <title>De novo transcriptome assembly of four potential Pierce s Disease insect vectors from Arizona vineyards.</title>
        <authorList>
            <person name="Tassone E.E."/>
        </authorList>
    </citation>
    <scope>NUCLEOTIDE SEQUENCE</scope>
</reference>
<feature type="region of interest" description="Disordered" evidence="7">
    <location>
        <begin position="15"/>
        <end position="36"/>
    </location>
</feature>
<evidence type="ECO:0000256" key="3">
    <source>
        <dbReference type="ARBA" id="ARBA00022692"/>
    </source>
</evidence>
<protein>
    <recommendedName>
        <fullName evidence="6">Choline transporter-like protein</fullName>
    </recommendedName>
</protein>
<comment type="function">
    <text evidence="6">Choline transporter.</text>
</comment>
<comment type="similarity">
    <text evidence="2 6">Belongs to the CTL (choline transporter-like) family.</text>
</comment>
<dbReference type="AlphaFoldDB" id="A0A1B6CV87"/>
<dbReference type="GO" id="GO:0022857">
    <property type="term" value="F:transmembrane transporter activity"/>
    <property type="evidence" value="ECO:0007669"/>
    <property type="project" value="UniProtKB-UniRule"/>
</dbReference>
<dbReference type="GO" id="GO:0005886">
    <property type="term" value="C:plasma membrane"/>
    <property type="evidence" value="ECO:0007669"/>
    <property type="project" value="UniProtKB-SubCell"/>
</dbReference>